<evidence type="ECO:0000313" key="7">
    <source>
        <dbReference type="EMBL" id="EIM30811.1"/>
    </source>
</evidence>
<keyword evidence="3" id="KW-0479">Metal-binding</keyword>
<evidence type="ECO:0000256" key="3">
    <source>
        <dbReference type="ARBA" id="ARBA00022723"/>
    </source>
</evidence>
<gene>
    <name evidence="7" type="ORF">MicloDRAFT_00003380</name>
</gene>
<evidence type="ECO:0000313" key="8">
    <source>
        <dbReference type="Proteomes" id="UP000003947"/>
    </source>
</evidence>
<dbReference type="InterPro" id="IPR010158">
    <property type="entry name" value="Amidase_Cbmase"/>
</dbReference>
<comment type="subunit">
    <text evidence="2">Homodimer.</text>
</comment>
<dbReference type="eggNOG" id="COG0624">
    <property type="taxonomic scope" value="Bacteria"/>
</dbReference>
<accession>I4Z3L9</accession>
<dbReference type="PANTHER" id="PTHR32494">
    <property type="entry name" value="ALLANTOATE DEIMINASE-RELATED"/>
    <property type="match status" value="1"/>
</dbReference>
<protein>
    <submittedName>
        <fullName evidence="7">Acetylornithine deacetylase/succinyldiaminopimelate desuccinylase-like deacylase</fullName>
    </submittedName>
</protein>
<comment type="cofactor">
    <cofactor evidence="1">
        <name>Mn(2+)</name>
        <dbReference type="ChEBI" id="CHEBI:29035"/>
    </cofactor>
</comment>
<dbReference type="Pfam" id="PF01546">
    <property type="entry name" value="Peptidase_M20"/>
    <property type="match status" value="1"/>
</dbReference>
<proteinExistence type="predicted"/>
<dbReference type="PATRIC" id="fig|864069.3.peg.359"/>
<dbReference type="HOGENOM" id="CLU_2650431_0_0_5"/>
<dbReference type="Proteomes" id="UP000003947">
    <property type="component" value="Unassembled WGS sequence"/>
</dbReference>
<keyword evidence="8" id="KW-1185">Reference proteome</keyword>
<dbReference type="Gene3D" id="3.40.630.10">
    <property type="entry name" value="Zn peptidases"/>
    <property type="match status" value="1"/>
</dbReference>
<dbReference type="GO" id="GO:0046872">
    <property type="term" value="F:metal ion binding"/>
    <property type="evidence" value="ECO:0007669"/>
    <property type="project" value="UniProtKB-KW"/>
</dbReference>
<name>I4Z3L9_9HYPH</name>
<dbReference type="EMBL" id="JH660635">
    <property type="protein sequence ID" value="EIM30811.1"/>
    <property type="molecule type" value="Genomic_DNA"/>
</dbReference>
<keyword evidence="5" id="KW-0464">Manganese</keyword>
<evidence type="ECO:0000256" key="6">
    <source>
        <dbReference type="SAM" id="MobiDB-lite"/>
    </source>
</evidence>
<dbReference type="AlphaFoldDB" id="I4Z3L9"/>
<evidence type="ECO:0000256" key="1">
    <source>
        <dbReference type="ARBA" id="ARBA00001936"/>
    </source>
</evidence>
<reference evidence="7 8" key="1">
    <citation type="submission" date="2012-02" db="EMBL/GenBank/DDBJ databases">
        <title>Improved High-Quality Draft sequence of Microvirga sp. WSM3557.</title>
        <authorList>
            <consortium name="US DOE Joint Genome Institute"/>
            <person name="Lucas S."/>
            <person name="Han J."/>
            <person name="Lapidus A."/>
            <person name="Cheng J.-F."/>
            <person name="Goodwin L."/>
            <person name="Pitluck S."/>
            <person name="Peters L."/>
            <person name="Zhang X."/>
            <person name="Detter J.C."/>
            <person name="Han C."/>
            <person name="Tapia R."/>
            <person name="Land M."/>
            <person name="Hauser L."/>
            <person name="Kyrpides N."/>
            <person name="Ivanova N."/>
            <person name="Pagani I."/>
            <person name="Brau L."/>
            <person name="Yates R."/>
            <person name="O'Hara G."/>
            <person name="Rui T."/>
            <person name="Howieson J."/>
            <person name="Reeve W."/>
            <person name="Woyke T."/>
        </authorList>
    </citation>
    <scope>NUCLEOTIDE SEQUENCE [LARGE SCALE GENOMIC DNA]</scope>
    <source>
        <strain evidence="7 8">WSM3557</strain>
    </source>
</reference>
<evidence type="ECO:0000256" key="5">
    <source>
        <dbReference type="ARBA" id="ARBA00023211"/>
    </source>
</evidence>
<evidence type="ECO:0000256" key="4">
    <source>
        <dbReference type="ARBA" id="ARBA00022801"/>
    </source>
</evidence>
<dbReference type="STRING" id="864069.MicloDRAFT_00003380"/>
<feature type="region of interest" description="Disordered" evidence="6">
    <location>
        <begin position="1"/>
        <end position="23"/>
    </location>
</feature>
<dbReference type="PANTHER" id="PTHR32494:SF19">
    <property type="entry name" value="ALLANTOATE DEIMINASE-RELATED"/>
    <property type="match status" value="1"/>
</dbReference>
<dbReference type="InterPro" id="IPR002933">
    <property type="entry name" value="Peptidase_M20"/>
</dbReference>
<dbReference type="SUPFAM" id="SSF53187">
    <property type="entry name" value="Zn-dependent exopeptidases"/>
    <property type="match status" value="1"/>
</dbReference>
<dbReference type="GO" id="GO:0016813">
    <property type="term" value="F:hydrolase activity, acting on carbon-nitrogen (but not peptide) bonds, in linear amidines"/>
    <property type="evidence" value="ECO:0007669"/>
    <property type="project" value="InterPro"/>
</dbReference>
<sequence length="76" mass="7872">MKLVEEAARKRGLASKRMTSGAGHDAQMIARIAPAAMIFVPSIGGISHNPREHTPDADLVAGANILLDVTATLAAP</sequence>
<evidence type="ECO:0000256" key="2">
    <source>
        <dbReference type="ARBA" id="ARBA00011738"/>
    </source>
</evidence>
<organism evidence="7 8">
    <name type="scientific">Microvirga lotononidis</name>
    <dbReference type="NCBI Taxonomy" id="864069"/>
    <lineage>
        <taxon>Bacteria</taxon>
        <taxon>Pseudomonadati</taxon>
        <taxon>Pseudomonadota</taxon>
        <taxon>Alphaproteobacteria</taxon>
        <taxon>Hyphomicrobiales</taxon>
        <taxon>Methylobacteriaceae</taxon>
        <taxon>Microvirga</taxon>
    </lineage>
</organism>
<keyword evidence="4" id="KW-0378">Hydrolase</keyword>